<dbReference type="EMBL" id="CAJEWN010000245">
    <property type="protein sequence ID" value="CAD2174987.1"/>
    <property type="molecule type" value="Genomic_DNA"/>
</dbReference>
<organism evidence="1 2">
    <name type="scientific">Meloidogyne enterolobii</name>
    <name type="common">Root-knot nematode worm</name>
    <name type="synonym">Meloidogyne mayaguensis</name>
    <dbReference type="NCBI Taxonomy" id="390850"/>
    <lineage>
        <taxon>Eukaryota</taxon>
        <taxon>Metazoa</taxon>
        <taxon>Ecdysozoa</taxon>
        <taxon>Nematoda</taxon>
        <taxon>Chromadorea</taxon>
        <taxon>Rhabditida</taxon>
        <taxon>Tylenchina</taxon>
        <taxon>Tylenchomorpha</taxon>
        <taxon>Tylenchoidea</taxon>
        <taxon>Meloidogynidae</taxon>
        <taxon>Meloidogyninae</taxon>
        <taxon>Meloidogyne</taxon>
    </lineage>
</organism>
<dbReference type="OrthoDB" id="6768517at2759"/>
<accession>A0A6V7VJ85</accession>
<evidence type="ECO:0000313" key="2">
    <source>
        <dbReference type="Proteomes" id="UP000580250"/>
    </source>
</evidence>
<dbReference type="AlphaFoldDB" id="A0A6V7VJ85"/>
<gene>
    <name evidence="1" type="ORF">MENT_LOCUS26688</name>
</gene>
<protein>
    <submittedName>
        <fullName evidence="1">Uncharacterized protein</fullName>
    </submittedName>
</protein>
<dbReference type="Proteomes" id="UP000580250">
    <property type="component" value="Unassembled WGS sequence"/>
</dbReference>
<name>A0A6V7VJ85_MELEN</name>
<comment type="caution">
    <text evidence="1">The sequence shown here is derived from an EMBL/GenBank/DDBJ whole genome shotgun (WGS) entry which is preliminary data.</text>
</comment>
<reference evidence="1 2" key="1">
    <citation type="submission" date="2020-08" db="EMBL/GenBank/DDBJ databases">
        <authorList>
            <person name="Koutsovoulos G."/>
            <person name="Danchin GJ E."/>
        </authorList>
    </citation>
    <scope>NUCLEOTIDE SEQUENCE [LARGE SCALE GENOMIC DNA]</scope>
</reference>
<evidence type="ECO:0000313" key="1">
    <source>
        <dbReference type="EMBL" id="CAD2174987.1"/>
    </source>
</evidence>
<proteinExistence type="predicted"/>
<sequence length="87" mass="10048">MKRNSFVLRCLTTTCQRPPENYIEAIAKFIVHIEKRRKEVSFSELMAMDETAVWFDDPGGRCVDTRGVKDVTVRTTGHEKMRITVCP</sequence>